<dbReference type="PANTHER" id="PTHR30006">
    <property type="entry name" value="THIAMINE-BINDING PERIPLASMIC PROTEIN-RELATED"/>
    <property type="match status" value="1"/>
</dbReference>
<dbReference type="Proteomes" id="UP000239340">
    <property type="component" value="Chromosome"/>
</dbReference>
<dbReference type="Gene3D" id="3.40.190.10">
    <property type="entry name" value="Periplasmic binding protein-like II"/>
    <property type="match status" value="2"/>
</dbReference>
<reference evidence="4 5" key="1">
    <citation type="submission" date="2017-10" db="EMBL/GenBank/DDBJ databases">
        <title>Analysis of the genome sequences of Rhizobium populations associated to common bean (phaseolus vulgaris).</title>
        <authorList>
            <person name="Bustos P."/>
            <person name="Santamaria R.I."/>
            <person name="Miranda-Sanchez F."/>
            <person name="Perez-Carrascal O."/>
            <person name="Juarez S."/>
            <person name="Lozano L."/>
            <person name="Martinez-Flores I."/>
            <person name="Vinuesa P."/>
            <person name="Martinez-Romero E."/>
            <person name="Cevallos M.A."/>
            <person name="Romero D."/>
            <person name="Davila G."/>
            <person name="Gonzalez V."/>
        </authorList>
    </citation>
    <scope>NUCLEOTIDE SEQUENCE [LARGE SCALE GENOMIC DNA]</scope>
    <source>
        <strain evidence="4 5">NXT3</strain>
    </source>
</reference>
<dbReference type="AlphaFoldDB" id="A0A2L0H6P7"/>
<dbReference type="GO" id="GO:0030288">
    <property type="term" value="C:outer membrane-bounded periplasmic space"/>
    <property type="evidence" value="ECO:0007669"/>
    <property type="project" value="TreeGrafter"/>
</dbReference>
<evidence type="ECO:0000256" key="1">
    <source>
        <dbReference type="ARBA" id="ARBA00022729"/>
    </source>
</evidence>
<gene>
    <name evidence="4" type="ORF">NXT3_CH02299</name>
</gene>
<accession>A0A2L0H6P7</accession>
<dbReference type="GO" id="GO:0015888">
    <property type="term" value="P:thiamine transport"/>
    <property type="evidence" value="ECO:0007669"/>
    <property type="project" value="TreeGrafter"/>
</dbReference>
<name>A0A2L0H6P7_RHIFR</name>
<protein>
    <submittedName>
        <fullName evidence="4">Spermidine/putrescine ABC transporter substrate-binding protein</fullName>
    </submittedName>
</protein>
<keyword evidence="1 3" id="KW-0732">Signal</keyword>
<sequence>MKWEWRARNLVAPAAALAVLTCAAVASAGSMDELVTAAREEGQLNVIALPRDWCGYGGIIDGFKAKYGLAVNELKPQAGSEEQIEAIKAGIGAGRERPDVIDVGISFGPPAKKDGLLQPYKVSTWDTIPDAVKDADGHWYGDYYGALVFEINADRVSTMPRDWADLASPDYRNAVALAGDLASNQAILGVYAAGLSITDRNVEEAARLGLRFFADLNSKGNFVPLVGSTDTLVDGRTPILIRWEYLALGDRDRLKGKTRIEVVRPKTGNIAGVYVQAISASAPHPNAARLWMEHLYSDEAQLAWLAGHCEPIRRADLMRKGAIPVDWRERLRQIERDRGASDPAFPSIQEQERARDVIIKGWDDIVGVKIECEPPQPDPGPIALNTNRTCQAPVPQ</sequence>
<evidence type="ECO:0000313" key="4">
    <source>
        <dbReference type="EMBL" id="AUX76862.1"/>
    </source>
</evidence>
<proteinExistence type="predicted"/>
<dbReference type="GO" id="GO:0030975">
    <property type="term" value="F:thiamine binding"/>
    <property type="evidence" value="ECO:0007669"/>
    <property type="project" value="TreeGrafter"/>
</dbReference>
<feature type="signal peptide" evidence="3">
    <location>
        <begin position="1"/>
        <end position="28"/>
    </location>
</feature>
<evidence type="ECO:0000313" key="5">
    <source>
        <dbReference type="Proteomes" id="UP000239340"/>
    </source>
</evidence>
<dbReference type="GO" id="GO:0030976">
    <property type="term" value="F:thiamine pyrophosphate binding"/>
    <property type="evidence" value="ECO:0007669"/>
    <property type="project" value="TreeGrafter"/>
</dbReference>
<dbReference type="SUPFAM" id="SSF53850">
    <property type="entry name" value="Periplasmic binding protein-like II"/>
    <property type="match status" value="1"/>
</dbReference>
<feature type="region of interest" description="Disordered" evidence="2">
    <location>
        <begin position="374"/>
        <end position="396"/>
    </location>
</feature>
<dbReference type="EMBL" id="CP024307">
    <property type="protein sequence ID" value="AUX76862.1"/>
    <property type="molecule type" value="Genomic_DNA"/>
</dbReference>
<evidence type="ECO:0000256" key="2">
    <source>
        <dbReference type="SAM" id="MobiDB-lite"/>
    </source>
</evidence>
<evidence type="ECO:0000256" key="3">
    <source>
        <dbReference type="SAM" id="SignalP"/>
    </source>
</evidence>
<dbReference type="PANTHER" id="PTHR30006:SF2">
    <property type="entry name" value="ABC TRANSPORTER SUBSTRATE-BINDING PROTEIN"/>
    <property type="match status" value="1"/>
</dbReference>
<organism evidence="4 5">
    <name type="scientific">Rhizobium fredii</name>
    <name type="common">Sinorhizobium fredii</name>
    <dbReference type="NCBI Taxonomy" id="380"/>
    <lineage>
        <taxon>Bacteria</taxon>
        <taxon>Pseudomonadati</taxon>
        <taxon>Pseudomonadota</taxon>
        <taxon>Alphaproteobacteria</taxon>
        <taxon>Hyphomicrobiales</taxon>
        <taxon>Rhizobiaceae</taxon>
        <taxon>Sinorhizobium/Ensifer group</taxon>
        <taxon>Sinorhizobium</taxon>
    </lineage>
</organism>
<feature type="chain" id="PRO_5014759408" evidence="3">
    <location>
        <begin position="29"/>
        <end position="396"/>
    </location>
</feature>
<dbReference type="RefSeq" id="WP_104839375.1">
    <property type="nucleotide sequence ID" value="NZ_CP024307.1"/>
</dbReference>
<dbReference type="Pfam" id="PF13343">
    <property type="entry name" value="SBP_bac_6"/>
    <property type="match status" value="1"/>
</dbReference>